<reference evidence="1" key="1">
    <citation type="submission" date="2021-04" db="EMBL/GenBank/DDBJ databases">
        <title>Oceanospirillales bacteria with DddD are important DMSP degraders in coastal seawater.</title>
        <authorList>
            <person name="Liu J."/>
        </authorList>
    </citation>
    <scope>NUCLEOTIDE SEQUENCE</scope>
    <source>
        <strain evidence="1">D13-1</strain>
    </source>
</reference>
<dbReference type="InterPro" id="IPR007263">
    <property type="entry name" value="DCC1-like"/>
</dbReference>
<protein>
    <submittedName>
        <fullName evidence="1">DUF393 domain-containing protein</fullName>
    </submittedName>
</protein>
<sequence length="147" mass="16569">MITGSSRSTAAGVLPGDARPWITVYYDGACPRCRRDRARYEKLAGKGADDICWFDITGRDAELSALGIDPWRALTELHLQDAQGHIHSELAAYILLMRRVPLLRPLAWLIGLPLLRPWLSRLYHRQVMRRLAGRAGEDRCPPGPTQK</sequence>
<keyword evidence="2" id="KW-1185">Reference proteome</keyword>
<dbReference type="Pfam" id="PF04134">
    <property type="entry name" value="DCC1-like"/>
    <property type="match status" value="1"/>
</dbReference>
<accession>A0ABY5HJW0</accession>
<gene>
    <name evidence="1" type="ORF">KDW95_03055</name>
</gene>
<name>A0ABY5HJW0_9GAMM</name>
<proteinExistence type="predicted"/>
<dbReference type="SUPFAM" id="SSF52833">
    <property type="entry name" value="Thioredoxin-like"/>
    <property type="match status" value="1"/>
</dbReference>
<dbReference type="RefSeq" id="WP_255854788.1">
    <property type="nucleotide sequence ID" value="NZ_CP073347.1"/>
</dbReference>
<evidence type="ECO:0000313" key="2">
    <source>
        <dbReference type="Proteomes" id="UP001058461"/>
    </source>
</evidence>
<dbReference type="Proteomes" id="UP001058461">
    <property type="component" value="Chromosome"/>
</dbReference>
<organism evidence="1 2">
    <name type="scientific">Marinobacterium rhizophilum</name>
    <dbReference type="NCBI Taxonomy" id="420402"/>
    <lineage>
        <taxon>Bacteria</taxon>
        <taxon>Pseudomonadati</taxon>
        <taxon>Pseudomonadota</taxon>
        <taxon>Gammaproteobacteria</taxon>
        <taxon>Oceanospirillales</taxon>
        <taxon>Oceanospirillaceae</taxon>
        <taxon>Marinobacterium</taxon>
    </lineage>
</organism>
<dbReference type="EMBL" id="CP073347">
    <property type="protein sequence ID" value="UTW12676.1"/>
    <property type="molecule type" value="Genomic_DNA"/>
</dbReference>
<evidence type="ECO:0000313" key="1">
    <source>
        <dbReference type="EMBL" id="UTW12676.1"/>
    </source>
</evidence>
<dbReference type="InterPro" id="IPR036249">
    <property type="entry name" value="Thioredoxin-like_sf"/>
</dbReference>